<evidence type="ECO:0000313" key="9">
    <source>
        <dbReference type="EMBL" id="KAK7040778.1"/>
    </source>
</evidence>
<evidence type="ECO:0000256" key="4">
    <source>
        <dbReference type="ARBA" id="ARBA00048740"/>
    </source>
</evidence>
<dbReference type="SUPFAM" id="SSF53335">
    <property type="entry name" value="S-adenosyl-L-methionine-dependent methyltransferases"/>
    <property type="match status" value="1"/>
</dbReference>
<dbReference type="Proteomes" id="UP001383192">
    <property type="component" value="Unassembled WGS sequence"/>
</dbReference>
<dbReference type="InterPro" id="IPR029063">
    <property type="entry name" value="SAM-dependent_MTases_sf"/>
</dbReference>
<comment type="catalytic activity">
    <reaction evidence="6">
        <text>a 5'-end (N(7)-methyl 5'-triphosphoguanosine)-ribonucleoside in snRNA + S-adenosyl-L-methionine = a 5'-end (N(2),N(7)-dimethyl 5'-triphosphoguanosine)-ribonucleoside in snRNA + S-adenosyl-L-homocysteine + H(+)</text>
        <dbReference type="Rhea" id="RHEA:78471"/>
        <dbReference type="Rhea" id="RHEA-COMP:19085"/>
        <dbReference type="Rhea" id="RHEA-COMP:19087"/>
        <dbReference type="ChEBI" id="CHEBI:15378"/>
        <dbReference type="ChEBI" id="CHEBI:57856"/>
        <dbReference type="ChEBI" id="CHEBI:59789"/>
        <dbReference type="ChEBI" id="CHEBI:156461"/>
        <dbReference type="ChEBI" id="CHEBI:172880"/>
    </reaction>
    <physiologicalReaction direction="left-to-right" evidence="6">
        <dbReference type="Rhea" id="RHEA:78472"/>
    </physiologicalReaction>
</comment>
<dbReference type="InterPro" id="IPR019012">
    <property type="entry name" value="RNA_cap_Gua-N2-MeTrfase"/>
</dbReference>
<feature type="compositionally biased region" description="Polar residues" evidence="8">
    <location>
        <begin position="23"/>
        <end position="36"/>
    </location>
</feature>
<evidence type="ECO:0000256" key="8">
    <source>
        <dbReference type="SAM" id="MobiDB-lite"/>
    </source>
</evidence>
<organism evidence="9 10">
    <name type="scientific">Paramarasmius palmivorus</name>
    <dbReference type="NCBI Taxonomy" id="297713"/>
    <lineage>
        <taxon>Eukaryota</taxon>
        <taxon>Fungi</taxon>
        <taxon>Dikarya</taxon>
        <taxon>Basidiomycota</taxon>
        <taxon>Agaricomycotina</taxon>
        <taxon>Agaricomycetes</taxon>
        <taxon>Agaricomycetidae</taxon>
        <taxon>Agaricales</taxon>
        <taxon>Marasmiineae</taxon>
        <taxon>Marasmiaceae</taxon>
        <taxon>Paramarasmius</taxon>
    </lineage>
</organism>
<evidence type="ECO:0000256" key="1">
    <source>
        <dbReference type="ARBA" id="ARBA00018517"/>
    </source>
</evidence>
<dbReference type="GO" id="GO:0005634">
    <property type="term" value="C:nucleus"/>
    <property type="evidence" value="ECO:0007669"/>
    <property type="project" value="TreeGrafter"/>
</dbReference>
<accession>A0AAW0CQF5</accession>
<dbReference type="Pfam" id="PF09445">
    <property type="entry name" value="Methyltransf_15"/>
    <property type="match status" value="1"/>
</dbReference>
<reference evidence="9 10" key="1">
    <citation type="submission" date="2024-01" db="EMBL/GenBank/DDBJ databases">
        <title>A draft genome for a cacao thread blight-causing isolate of Paramarasmius palmivorus.</title>
        <authorList>
            <person name="Baruah I.K."/>
            <person name="Bukari Y."/>
            <person name="Amoako-Attah I."/>
            <person name="Meinhardt L.W."/>
            <person name="Bailey B.A."/>
            <person name="Cohen S.P."/>
        </authorList>
    </citation>
    <scope>NUCLEOTIDE SEQUENCE [LARGE SCALE GENOMIC DNA]</scope>
    <source>
        <strain evidence="9 10">GH-12</strain>
    </source>
</reference>
<evidence type="ECO:0000313" key="10">
    <source>
        <dbReference type="Proteomes" id="UP001383192"/>
    </source>
</evidence>
<feature type="region of interest" description="Disordered" evidence="8">
    <location>
        <begin position="23"/>
        <end position="52"/>
    </location>
</feature>
<dbReference type="CDD" id="cd02440">
    <property type="entry name" value="AdoMet_MTases"/>
    <property type="match status" value="1"/>
</dbReference>
<comment type="catalytic activity">
    <reaction evidence="4">
        <text>a 5'-end (N(7)-methyl 5'-triphosphoguanosine)-ribonucleoside in snoRNA + S-adenosyl-L-methionine = a 5'-end (N(2),N(7)-dimethyl 5'-triphosphoguanosine)-ribonucleoside in snoRNA + S-adenosyl-L-homocysteine + H(+)</text>
        <dbReference type="Rhea" id="RHEA:78475"/>
        <dbReference type="Rhea" id="RHEA-COMP:19086"/>
        <dbReference type="Rhea" id="RHEA-COMP:19088"/>
        <dbReference type="ChEBI" id="CHEBI:15378"/>
        <dbReference type="ChEBI" id="CHEBI:57856"/>
        <dbReference type="ChEBI" id="CHEBI:59789"/>
        <dbReference type="ChEBI" id="CHEBI:156461"/>
        <dbReference type="ChEBI" id="CHEBI:172880"/>
    </reaction>
    <physiologicalReaction direction="left-to-right" evidence="4">
        <dbReference type="Rhea" id="RHEA:78476"/>
    </physiologicalReaction>
</comment>
<dbReference type="AlphaFoldDB" id="A0AAW0CQF5"/>
<evidence type="ECO:0000256" key="2">
    <source>
        <dbReference type="ARBA" id="ARBA00025783"/>
    </source>
</evidence>
<comment type="similarity">
    <text evidence="2">Belongs to the methyltransferase superfamily. Trimethylguanosine synthase family.</text>
</comment>
<proteinExistence type="inferred from homology"/>
<comment type="catalytic activity">
    <reaction evidence="3">
        <text>a 5'-end (N(2),N(7)-dimethyl 5'-triphosphoguanosine)-ribonucleoside in snoRNA + S-adenosyl-L-methionine = a 5'-end (N(2),N(2),N(7)-trimethyl 5'-triphosphoguanosine)-ribonucleoside in snoRNA + S-adenosyl-L-homocysteine + H(+)</text>
        <dbReference type="Rhea" id="RHEA:78507"/>
        <dbReference type="Rhea" id="RHEA-COMP:19088"/>
        <dbReference type="Rhea" id="RHEA-COMP:19090"/>
        <dbReference type="ChEBI" id="CHEBI:15378"/>
        <dbReference type="ChEBI" id="CHEBI:57856"/>
        <dbReference type="ChEBI" id="CHEBI:59789"/>
        <dbReference type="ChEBI" id="CHEBI:167623"/>
        <dbReference type="ChEBI" id="CHEBI:172880"/>
    </reaction>
    <physiologicalReaction direction="left-to-right" evidence="3">
        <dbReference type="Rhea" id="RHEA:78508"/>
    </physiologicalReaction>
</comment>
<comment type="caution">
    <text evidence="9">The sequence shown here is derived from an EMBL/GenBank/DDBJ whole genome shotgun (WGS) entry which is preliminary data.</text>
</comment>
<evidence type="ECO:0000256" key="6">
    <source>
        <dbReference type="ARBA" id="ARBA00049075"/>
    </source>
</evidence>
<evidence type="ECO:0000256" key="7">
    <source>
        <dbReference type="ARBA" id="ARBA00049790"/>
    </source>
</evidence>
<dbReference type="GO" id="GO:0071164">
    <property type="term" value="F:RNA cap trimethylguanosine synthase activity"/>
    <property type="evidence" value="ECO:0007669"/>
    <property type="project" value="TreeGrafter"/>
</dbReference>
<dbReference type="Gene3D" id="3.40.50.150">
    <property type="entry name" value="Vaccinia Virus protein VP39"/>
    <property type="match status" value="1"/>
</dbReference>
<dbReference type="EMBL" id="JAYKXP010000036">
    <property type="protein sequence ID" value="KAK7040778.1"/>
    <property type="molecule type" value="Genomic_DNA"/>
</dbReference>
<evidence type="ECO:0000256" key="5">
    <source>
        <dbReference type="ARBA" id="ARBA00048763"/>
    </source>
</evidence>
<comment type="catalytic activity">
    <reaction evidence="5">
        <text>a 5'-end (N(2),N(7)-dimethyl 5'-triphosphoguanosine)-ribonucleoside in snRNA + S-adenosyl-L-methionine = a 5'-end (N(2),N(2),N(7)-trimethyl 5'-triphosphoguanosine)-ribonucleoside in snRNA + S-adenosyl-L-homocysteine + H(+)</text>
        <dbReference type="Rhea" id="RHEA:78479"/>
        <dbReference type="Rhea" id="RHEA-COMP:19087"/>
        <dbReference type="Rhea" id="RHEA-COMP:19089"/>
        <dbReference type="ChEBI" id="CHEBI:15378"/>
        <dbReference type="ChEBI" id="CHEBI:57856"/>
        <dbReference type="ChEBI" id="CHEBI:59789"/>
        <dbReference type="ChEBI" id="CHEBI:167623"/>
        <dbReference type="ChEBI" id="CHEBI:172880"/>
    </reaction>
    <physiologicalReaction direction="left-to-right" evidence="5">
        <dbReference type="Rhea" id="RHEA:78480"/>
    </physiologicalReaction>
</comment>
<sequence>MGKRKSNKSTPFTGLGAFVQVLQSTSQTELEPSTTPAHWHEPPTKKRRLSPTPTQHATSWIAKYDLSTSKLVPSYTQESDVPEKLRKYFHQRYRYFSLYDEGPGCLLDEEGWFSVTPEGIADQIAWRFLDAFCGVGGNAIAFARAGCARVIALDTSATRLALARHNAQIYGVAEYIEFILCDYVSFAKSYIARTSSKRKIDIIFLSPPWGGPEYLSGSPLSTPKSEEEEHPTYHLTSLLPLPGKELFDLSRRITRNIAYYLPRNTDLGEVGALVGMEEQVEVEEEWMNSKLKALTCYFGGLVQGQEEIFWT</sequence>
<keyword evidence="10" id="KW-1185">Reference proteome</keyword>
<dbReference type="PANTHER" id="PTHR14741">
    <property type="entry name" value="S-ADENOSYLMETHIONINE-DEPENDENT METHYLTRANSFERASE RELATED"/>
    <property type="match status" value="1"/>
</dbReference>
<name>A0AAW0CQF5_9AGAR</name>
<protein>
    <recommendedName>
        <fullName evidence="1">Trimethylguanosine synthase</fullName>
    </recommendedName>
    <alternativeName>
        <fullName evidence="7">Cap-specific guanine-N(2) methyltransferase</fullName>
    </alternativeName>
</protein>
<evidence type="ECO:0000256" key="3">
    <source>
        <dbReference type="ARBA" id="ARBA00047418"/>
    </source>
</evidence>
<dbReference type="PANTHER" id="PTHR14741:SF32">
    <property type="entry name" value="TRIMETHYLGUANOSINE SYNTHASE"/>
    <property type="match status" value="1"/>
</dbReference>
<gene>
    <name evidence="9" type="primary">tgs1</name>
    <name evidence="9" type="ORF">VNI00_009684</name>
</gene>